<dbReference type="RefSeq" id="WP_106140038.1">
    <property type="nucleotide sequence ID" value="NZ_PVTE01000025.1"/>
</dbReference>
<evidence type="ECO:0000313" key="1">
    <source>
        <dbReference type="EMBL" id="PRY29753.1"/>
    </source>
</evidence>
<protein>
    <submittedName>
        <fullName evidence="1">Uncharacterized protein</fullName>
    </submittedName>
</protein>
<reference evidence="1 2" key="1">
    <citation type="submission" date="2018-03" db="EMBL/GenBank/DDBJ databases">
        <title>Genomic Encyclopedia of Archaeal and Bacterial Type Strains, Phase II (KMG-II): from individual species to whole genera.</title>
        <authorList>
            <person name="Goeker M."/>
        </authorList>
    </citation>
    <scope>NUCLEOTIDE SEQUENCE [LARGE SCALE GENOMIC DNA]</scope>
    <source>
        <strain evidence="1 2">DSM 28354</strain>
    </source>
</reference>
<dbReference type="EMBL" id="PVTE01000025">
    <property type="protein sequence ID" value="PRY29753.1"/>
    <property type="molecule type" value="Genomic_DNA"/>
</dbReference>
<dbReference type="Proteomes" id="UP000238375">
    <property type="component" value="Unassembled WGS sequence"/>
</dbReference>
<keyword evidence="2" id="KW-1185">Reference proteome</keyword>
<name>A0A2T0S8W6_9BACT</name>
<sequence>MQYTALAAHITAREWGKSEEDIEQWREKGIIPDELALHKNNTTPNRVLVLSQLLALCGAGYLKAEIICQQMGWYKTRISDVLTHLRNQETTTHRTLYGEEIDRVAKEVLRPLRTDLQALLVLYNPAAVDTYPANLQELLRNTVATHAVLNPARLTVGRPDNERRMARKFFSGDQEIITAKFRHLLSGIFTGLEKVVSVLDGDLDALSDNATTSAPTGNNAP</sequence>
<gene>
    <name evidence="1" type="ORF">CLV58_12515</name>
</gene>
<dbReference type="AlphaFoldDB" id="A0A2T0S8W6"/>
<accession>A0A2T0S8W6</accession>
<proteinExistence type="predicted"/>
<evidence type="ECO:0000313" key="2">
    <source>
        <dbReference type="Proteomes" id="UP000238375"/>
    </source>
</evidence>
<organism evidence="1 2">
    <name type="scientific">Spirosoma oryzae</name>
    <dbReference type="NCBI Taxonomy" id="1469603"/>
    <lineage>
        <taxon>Bacteria</taxon>
        <taxon>Pseudomonadati</taxon>
        <taxon>Bacteroidota</taxon>
        <taxon>Cytophagia</taxon>
        <taxon>Cytophagales</taxon>
        <taxon>Cytophagaceae</taxon>
        <taxon>Spirosoma</taxon>
    </lineage>
</organism>
<comment type="caution">
    <text evidence="1">The sequence shown here is derived from an EMBL/GenBank/DDBJ whole genome shotgun (WGS) entry which is preliminary data.</text>
</comment>